<organism evidence="1 2">
    <name type="scientific">Goodea atripinnis</name>
    <dbReference type="NCBI Taxonomy" id="208336"/>
    <lineage>
        <taxon>Eukaryota</taxon>
        <taxon>Metazoa</taxon>
        <taxon>Chordata</taxon>
        <taxon>Craniata</taxon>
        <taxon>Vertebrata</taxon>
        <taxon>Euteleostomi</taxon>
        <taxon>Actinopterygii</taxon>
        <taxon>Neopterygii</taxon>
        <taxon>Teleostei</taxon>
        <taxon>Neoteleostei</taxon>
        <taxon>Acanthomorphata</taxon>
        <taxon>Ovalentaria</taxon>
        <taxon>Atherinomorphae</taxon>
        <taxon>Cyprinodontiformes</taxon>
        <taxon>Goodeidae</taxon>
        <taxon>Goodea</taxon>
    </lineage>
</organism>
<evidence type="ECO:0000313" key="2">
    <source>
        <dbReference type="Proteomes" id="UP001476798"/>
    </source>
</evidence>
<dbReference type="EMBL" id="JAHRIO010080356">
    <property type="protein sequence ID" value="MEQ2184412.1"/>
    <property type="molecule type" value="Genomic_DNA"/>
</dbReference>
<sequence length="58" mass="7066">MVVRIWHCYWEYDNYKQQSATISDVGFTTNFKVYLQVQETWLAICKIFLTILNILNRF</sequence>
<gene>
    <name evidence="1" type="ORF">GOODEAATRI_007656</name>
</gene>
<feature type="non-terminal residue" evidence="1">
    <location>
        <position position="58"/>
    </location>
</feature>
<comment type="caution">
    <text evidence="1">The sequence shown here is derived from an EMBL/GenBank/DDBJ whole genome shotgun (WGS) entry which is preliminary data.</text>
</comment>
<name>A0ABV0PLN3_9TELE</name>
<accession>A0ABV0PLN3</accession>
<evidence type="ECO:0000313" key="1">
    <source>
        <dbReference type="EMBL" id="MEQ2184412.1"/>
    </source>
</evidence>
<reference evidence="1 2" key="1">
    <citation type="submission" date="2021-06" db="EMBL/GenBank/DDBJ databases">
        <authorList>
            <person name="Palmer J.M."/>
        </authorList>
    </citation>
    <scope>NUCLEOTIDE SEQUENCE [LARGE SCALE GENOMIC DNA]</scope>
    <source>
        <strain evidence="1 2">GA_2019</strain>
        <tissue evidence="1">Muscle</tissue>
    </source>
</reference>
<protein>
    <submittedName>
        <fullName evidence="1">Uncharacterized protein</fullName>
    </submittedName>
</protein>
<proteinExistence type="predicted"/>
<dbReference type="Proteomes" id="UP001476798">
    <property type="component" value="Unassembled WGS sequence"/>
</dbReference>
<keyword evidence="2" id="KW-1185">Reference proteome</keyword>